<dbReference type="SUPFAM" id="SSF81296">
    <property type="entry name" value="E set domains"/>
    <property type="match status" value="1"/>
</dbReference>
<dbReference type="Pfam" id="PF02922">
    <property type="entry name" value="CBM_48"/>
    <property type="match status" value="1"/>
</dbReference>
<dbReference type="InterPro" id="IPR013783">
    <property type="entry name" value="Ig-like_fold"/>
</dbReference>
<dbReference type="Gene3D" id="2.60.40.10">
    <property type="entry name" value="Immunoglobulins"/>
    <property type="match status" value="1"/>
</dbReference>
<dbReference type="GO" id="GO:0016747">
    <property type="term" value="F:acyltransferase activity, transferring groups other than amino-acyl groups"/>
    <property type="evidence" value="ECO:0007669"/>
    <property type="project" value="TreeGrafter"/>
</dbReference>
<accession>A0A5J5G2X8</accession>
<dbReference type="RefSeq" id="WP_150434527.1">
    <property type="nucleotide sequence ID" value="NZ_VYKJ01000003.1"/>
</dbReference>
<evidence type="ECO:0000313" key="4">
    <source>
        <dbReference type="Proteomes" id="UP000335415"/>
    </source>
</evidence>
<dbReference type="Proteomes" id="UP000335415">
    <property type="component" value="Unassembled WGS sequence"/>
</dbReference>
<dbReference type="EMBL" id="VYKJ01000003">
    <property type="protein sequence ID" value="KAA9001257.1"/>
    <property type="molecule type" value="Genomic_DNA"/>
</dbReference>
<feature type="signal peptide" evidence="1">
    <location>
        <begin position="1"/>
        <end position="20"/>
    </location>
</feature>
<dbReference type="PANTHER" id="PTHR48098:SF1">
    <property type="entry name" value="DIACYLGLYCEROL ACYLTRANSFERASE_MYCOLYLTRANSFERASE AG85A"/>
    <property type="match status" value="1"/>
</dbReference>
<name>A0A5J5G2X8_9GAMM</name>
<dbReference type="InterPro" id="IPR014756">
    <property type="entry name" value="Ig_E-set"/>
</dbReference>
<comment type="caution">
    <text evidence="3">The sequence shown here is derived from an EMBL/GenBank/DDBJ whole genome shotgun (WGS) entry which is preliminary data.</text>
</comment>
<dbReference type="Pfam" id="PF00756">
    <property type="entry name" value="Esterase"/>
    <property type="match status" value="1"/>
</dbReference>
<dbReference type="SUPFAM" id="SSF53474">
    <property type="entry name" value="alpha/beta-Hydrolases"/>
    <property type="match status" value="1"/>
</dbReference>
<organism evidence="3 4">
    <name type="scientific">Affinibrenneria salicis</name>
    <dbReference type="NCBI Taxonomy" id="2590031"/>
    <lineage>
        <taxon>Bacteria</taxon>
        <taxon>Pseudomonadati</taxon>
        <taxon>Pseudomonadota</taxon>
        <taxon>Gammaproteobacteria</taxon>
        <taxon>Enterobacterales</taxon>
        <taxon>Pectobacteriaceae</taxon>
        <taxon>Affinibrenneria</taxon>
    </lineage>
</organism>
<feature type="chain" id="PRO_5023866782" evidence="1">
    <location>
        <begin position="21"/>
        <end position="388"/>
    </location>
</feature>
<dbReference type="Gene3D" id="3.40.50.1820">
    <property type="entry name" value="alpha/beta hydrolase"/>
    <property type="match status" value="1"/>
</dbReference>
<evidence type="ECO:0000313" key="3">
    <source>
        <dbReference type="EMBL" id="KAA9001257.1"/>
    </source>
</evidence>
<keyword evidence="1" id="KW-0732">Signal</keyword>
<dbReference type="PANTHER" id="PTHR48098">
    <property type="entry name" value="ENTEROCHELIN ESTERASE-RELATED"/>
    <property type="match status" value="1"/>
</dbReference>
<dbReference type="AlphaFoldDB" id="A0A5J5G2X8"/>
<dbReference type="InterPro" id="IPR004193">
    <property type="entry name" value="Glyco_hydro_13_N"/>
</dbReference>
<evidence type="ECO:0000259" key="2">
    <source>
        <dbReference type="Pfam" id="PF02922"/>
    </source>
</evidence>
<feature type="domain" description="Glycoside hydrolase family 13 N-terminal" evidence="2">
    <location>
        <begin position="45"/>
        <end position="102"/>
    </location>
</feature>
<dbReference type="InterPro" id="IPR050583">
    <property type="entry name" value="Mycobacterial_A85_antigen"/>
</dbReference>
<dbReference type="CDD" id="cd11294">
    <property type="entry name" value="E_set_Esterase_like_N"/>
    <property type="match status" value="1"/>
</dbReference>
<dbReference type="GO" id="GO:0004553">
    <property type="term" value="F:hydrolase activity, hydrolyzing O-glycosyl compounds"/>
    <property type="evidence" value="ECO:0007669"/>
    <property type="project" value="InterPro"/>
</dbReference>
<evidence type="ECO:0000256" key="1">
    <source>
        <dbReference type="SAM" id="SignalP"/>
    </source>
</evidence>
<reference evidence="3 4" key="1">
    <citation type="submission" date="2019-09" db="EMBL/GenBank/DDBJ databases">
        <authorList>
            <person name="Li Y."/>
        </authorList>
    </citation>
    <scope>NUCLEOTIDE SEQUENCE [LARGE SCALE GENOMIC DNA]</scope>
    <source>
        <strain evidence="3 4">L3-3HA</strain>
    </source>
</reference>
<keyword evidence="4" id="KW-1185">Reference proteome</keyword>
<gene>
    <name evidence="3" type="ORF">FJU30_08465</name>
</gene>
<proteinExistence type="predicted"/>
<protein>
    <submittedName>
        <fullName evidence="3">Esterase family protein</fullName>
    </submittedName>
</protein>
<dbReference type="GO" id="GO:0005975">
    <property type="term" value="P:carbohydrate metabolic process"/>
    <property type="evidence" value="ECO:0007669"/>
    <property type="project" value="InterPro"/>
</dbReference>
<dbReference type="OrthoDB" id="9784036at2"/>
<dbReference type="InterPro" id="IPR000801">
    <property type="entry name" value="Esterase-like"/>
</dbReference>
<dbReference type="InterPro" id="IPR029058">
    <property type="entry name" value="AB_hydrolase_fold"/>
</dbReference>
<sequence length="388" mass="41612">MIARVIFAGLMLCLPLTLPAAPADIPAEPDSAQALKHYVTALNADNSITFRLFAPQASAVSVVTGATPVDRVVSALEKNDRGIWEYRTPVLAAGLYEYFFNVDGLRSIDTGGGLPLPRRQVNSSLILVPGSLLDVRAVPHGVVSELTYHSSVLNASRQVAVWSPPGYNSNSKPLPVLYFYPGTSDTRQTWLVYGRIAQIMDNLLAERKIVPMLVVLADSVGAPAGAVPEDFPVGEQGAAFYPRNAALIDRELIQDIIPLIGRTYRVSRDAGGRALAGAAQGGYQALRSGLAHPDMFRWLATIGGLATHSAPDAQIDALLADAARLNLRLINFTVAAGEQDTVGGADVAALKAQLESNNVNFDYAIYPGGHEMAVWRAAWIDWVQALFK</sequence>